<accession>A0ABY9CMB6</accession>
<reference evidence="7 8" key="1">
    <citation type="journal article" date="2023" name="Hortic Res">
        <title>The complete reference genome for grapevine (Vitis vinifera L.) genetics and breeding.</title>
        <authorList>
            <person name="Shi X."/>
            <person name="Cao S."/>
            <person name="Wang X."/>
            <person name="Huang S."/>
            <person name="Wang Y."/>
            <person name="Liu Z."/>
            <person name="Liu W."/>
            <person name="Leng X."/>
            <person name="Peng Y."/>
            <person name="Wang N."/>
            <person name="Wang Y."/>
            <person name="Ma Z."/>
            <person name="Xu X."/>
            <person name="Zhang F."/>
            <person name="Xue H."/>
            <person name="Zhong H."/>
            <person name="Wang Y."/>
            <person name="Zhang K."/>
            <person name="Velt A."/>
            <person name="Avia K."/>
            <person name="Holtgrawe D."/>
            <person name="Grimplet J."/>
            <person name="Matus J.T."/>
            <person name="Ware D."/>
            <person name="Wu X."/>
            <person name="Wang H."/>
            <person name="Liu C."/>
            <person name="Fang Y."/>
            <person name="Rustenholz C."/>
            <person name="Cheng Z."/>
            <person name="Xiao H."/>
            <person name="Zhou Y."/>
        </authorList>
    </citation>
    <scope>NUCLEOTIDE SEQUENCE [LARGE SCALE GENOMIC DNA]</scope>
    <source>
        <strain evidence="8">cv. Pinot noir / PN40024</strain>
        <tissue evidence="7">Leaf</tissue>
    </source>
</reference>
<dbReference type="Gene3D" id="3.30.710.10">
    <property type="entry name" value="Potassium Channel Kv1.1, Chain A"/>
    <property type="match status" value="1"/>
</dbReference>
<feature type="domain" description="BTB" evidence="5">
    <location>
        <begin position="5"/>
        <end position="69"/>
    </location>
</feature>
<dbReference type="Proteomes" id="UP001227230">
    <property type="component" value="Chromosome 10"/>
</dbReference>
<sequence>MGFCCDLEVDVNGEETFLLDKKILITFSSKLSRLFSGLTRKAGTLKVILPDFPGGAEGFELIARFCYNNGRAEISPVNAVLLNCAACFMEMDQVCSGTPSLLHQTEKSLEEINSWTWSQLLVALKQCQDLLPAMNSSCLLQKILDSLVGRLALPSVVSPCTPSSSSGCSSFQLSSDSRSTDSVKNSWSRTTWWFEDLVFLNADLIDKVIKMMVSQKLDHVTLSRFLFYYQKSRFLIAGPAEKSKTTEVVVTLLSSLDRSSVSCKGLYDILRMALSLKVSKCCKNILESLIGSQLDQATLDNLLVPSPHGKGCIYYVNLVLRLLKSFLGGQFSSTQLKKVAALMDLYIAEVAPDSSLKPTKFVALVAALPDSARDSYDGIYQATDIYLEVHGGLSEEEKMTVCCALNYEKLSPEALRHLARNSKLPSRAAAKAVITSQQTKLKSLLPNTHPLKDFSYSASCYTIEGSKDKKGDLDQILLHVRKIELSTENERLRAHLQGMQWRVIELEKACKGMQTRMEHMMKSRLQARSLPKLCS</sequence>
<feature type="domain" description="NPH3" evidence="6">
    <location>
        <begin position="191"/>
        <end position="439"/>
    </location>
</feature>
<dbReference type="SMART" id="SM00225">
    <property type="entry name" value="BTB"/>
    <property type="match status" value="1"/>
</dbReference>
<dbReference type="InterPro" id="IPR027356">
    <property type="entry name" value="NPH3_dom"/>
</dbReference>
<proteinExistence type="inferred from homology"/>
<dbReference type="Pfam" id="PF03000">
    <property type="entry name" value="NPH3"/>
    <property type="match status" value="1"/>
</dbReference>
<gene>
    <name evidence="7" type="ORF">VitviT2T_014877</name>
</gene>
<evidence type="ECO:0000256" key="3">
    <source>
        <dbReference type="PROSITE-ProRule" id="PRU00982"/>
    </source>
</evidence>
<protein>
    <recommendedName>
        <fullName evidence="9">BTB/POZ domain-containing protein</fullName>
    </recommendedName>
</protein>
<dbReference type="PROSITE" id="PS51649">
    <property type="entry name" value="NPH3"/>
    <property type="match status" value="1"/>
</dbReference>
<dbReference type="InterPro" id="IPR043454">
    <property type="entry name" value="NPH3/RPT2-like"/>
</dbReference>
<evidence type="ECO:0000256" key="4">
    <source>
        <dbReference type="SAM" id="MobiDB-lite"/>
    </source>
</evidence>
<dbReference type="PROSITE" id="PS50097">
    <property type="entry name" value="BTB"/>
    <property type="match status" value="1"/>
</dbReference>
<comment type="pathway">
    <text evidence="1">Protein modification; protein ubiquitination.</text>
</comment>
<dbReference type="PANTHER" id="PTHR32370">
    <property type="entry name" value="OS12G0117600 PROTEIN"/>
    <property type="match status" value="1"/>
</dbReference>
<dbReference type="EMBL" id="CP126657">
    <property type="protein sequence ID" value="WJZ96165.1"/>
    <property type="molecule type" value="Genomic_DNA"/>
</dbReference>
<feature type="region of interest" description="Disordered" evidence="4">
    <location>
        <begin position="159"/>
        <end position="183"/>
    </location>
</feature>
<comment type="similarity">
    <text evidence="3">Belongs to the NPH3 family.</text>
</comment>
<evidence type="ECO:0000259" key="6">
    <source>
        <dbReference type="PROSITE" id="PS51649"/>
    </source>
</evidence>
<dbReference type="InterPro" id="IPR011333">
    <property type="entry name" value="SKP1/BTB/POZ_sf"/>
</dbReference>
<evidence type="ECO:0000313" key="8">
    <source>
        <dbReference type="Proteomes" id="UP001227230"/>
    </source>
</evidence>
<organism evidence="7 8">
    <name type="scientific">Vitis vinifera</name>
    <name type="common">Grape</name>
    <dbReference type="NCBI Taxonomy" id="29760"/>
    <lineage>
        <taxon>Eukaryota</taxon>
        <taxon>Viridiplantae</taxon>
        <taxon>Streptophyta</taxon>
        <taxon>Embryophyta</taxon>
        <taxon>Tracheophyta</taxon>
        <taxon>Spermatophyta</taxon>
        <taxon>Magnoliopsida</taxon>
        <taxon>eudicotyledons</taxon>
        <taxon>Gunneridae</taxon>
        <taxon>Pentapetalae</taxon>
        <taxon>rosids</taxon>
        <taxon>Vitales</taxon>
        <taxon>Vitaceae</taxon>
        <taxon>Viteae</taxon>
        <taxon>Vitis</taxon>
    </lineage>
</organism>
<evidence type="ECO:0000256" key="2">
    <source>
        <dbReference type="ARBA" id="ARBA00022786"/>
    </source>
</evidence>
<keyword evidence="8" id="KW-1185">Reference proteome</keyword>
<keyword evidence="2" id="KW-0833">Ubl conjugation pathway</keyword>
<feature type="compositionally biased region" description="Low complexity" evidence="4">
    <location>
        <begin position="159"/>
        <end position="177"/>
    </location>
</feature>
<evidence type="ECO:0000259" key="5">
    <source>
        <dbReference type="PROSITE" id="PS50097"/>
    </source>
</evidence>
<name>A0ABY9CMB6_VITVI</name>
<evidence type="ECO:0008006" key="9">
    <source>
        <dbReference type="Google" id="ProtNLM"/>
    </source>
</evidence>
<evidence type="ECO:0000256" key="1">
    <source>
        <dbReference type="ARBA" id="ARBA00004906"/>
    </source>
</evidence>
<dbReference type="SUPFAM" id="SSF54695">
    <property type="entry name" value="POZ domain"/>
    <property type="match status" value="1"/>
</dbReference>
<evidence type="ECO:0000313" key="7">
    <source>
        <dbReference type="EMBL" id="WJZ96165.1"/>
    </source>
</evidence>
<dbReference type="InterPro" id="IPR000210">
    <property type="entry name" value="BTB/POZ_dom"/>
</dbReference>